<proteinExistence type="predicted"/>
<accession>A0A0J6FGB9</accession>
<dbReference type="AlphaFoldDB" id="A0A0J6FGB9"/>
<dbReference type="VEuPathDB" id="FungiDB:CPAG_04277"/>
<reference evidence="1 2" key="1">
    <citation type="submission" date="2007-06" db="EMBL/GenBank/DDBJ databases">
        <title>The Genome Sequence of Coccidioides posadasii RMSCC_3488.</title>
        <authorList>
            <consortium name="Coccidioides Genome Resources Consortium"/>
            <consortium name="The Broad Institute Genome Sequencing Platform"/>
            <person name="Henn M.R."/>
            <person name="Sykes S."/>
            <person name="Young S."/>
            <person name="Jaffe D."/>
            <person name="Berlin A."/>
            <person name="Alvarez P."/>
            <person name="Butler J."/>
            <person name="Gnerre S."/>
            <person name="Grabherr M."/>
            <person name="Mauceli E."/>
            <person name="Brockman W."/>
            <person name="Kodira C."/>
            <person name="Alvarado L."/>
            <person name="Zeng Q."/>
            <person name="Crawford M."/>
            <person name="Antoine C."/>
            <person name="Devon K."/>
            <person name="Galgiani J."/>
            <person name="Orsborn K."/>
            <person name="Lewis M.L."/>
            <person name="Nusbaum C."/>
            <person name="Galagan J."/>
            <person name="Birren B."/>
        </authorList>
    </citation>
    <scope>NUCLEOTIDE SEQUENCE [LARGE SCALE GENOMIC DNA]</scope>
    <source>
        <strain evidence="1 2">RMSCC 3488</strain>
    </source>
</reference>
<dbReference type="EMBL" id="DS268110">
    <property type="protein sequence ID" value="KMM67944.1"/>
    <property type="molecule type" value="Genomic_DNA"/>
</dbReference>
<organism evidence="1 2">
    <name type="scientific">Coccidioides posadasii RMSCC 3488</name>
    <dbReference type="NCBI Taxonomy" id="454284"/>
    <lineage>
        <taxon>Eukaryota</taxon>
        <taxon>Fungi</taxon>
        <taxon>Dikarya</taxon>
        <taxon>Ascomycota</taxon>
        <taxon>Pezizomycotina</taxon>
        <taxon>Eurotiomycetes</taxon>
        <taxon>Eurotiomycetidae</taxon>
        <taxon>Onygenales</taxon>
        <taxon>Onygenaceae</taxon>
        <taxon>Coccidioides</taxon>
    </lineage>
</organism>
<reference evidence="2" key="3">
    <citation type="journal article" date="2010" name="Genome Res.">
        <title>Population genomic sequencing of Coccidioides fungi reveals recent hybridization and transposon control.</title>
        <authorList>
            <person name="Neafsey D.E."/>
            <person name="Barker B.M."/>
            <person name="Sharpton T.J."/>
            <person name="Stajich J.E."/>
            <person name="Park D.J."/>
            <person name="Whiston E."/>
            <person name="Hung C.-Y."/>
            <person name="McMahan C."/>
            <person name="White J."/>
            <person name="Sykes S."/>
            <person name="Heiman D."/>
            <person name="Young S."/>
            <person name="Zeng Q."/>
            <person name="Abouelleil A."/>
            <person name="Aftuck L."/>
            <person name="Bessette D."/>
            <person name="Brown A."/>
            <person name="FitzGerald M."/>
            <person name="Lui A."/>
            <person name="Macdonald J.P."/>
            <person name="Priest M."/>
            <person name="Orbach M.J."/>
            <person name="Galgiani J.N."/>
            <person name="Kirkland T.N."/>
            <person name="Cole G.T."/>
            <person name="Birren B.W."/>
            <person name="Henn M.R."/>
            <person name="Taylor J.W."/>
            <person name="Rounsley S.D."/>
        </authorList>
    </citation>
    <scope>NUCLEOTIDE SEQUENCE [LARGE SCALE GENOMIC DNA]</scope>
    <source>
        <strain evidence="2">RMSCC 3488</strain>
    </source>
</reference>
<gene>
    <name evidence="1" type="ORF">CPAG_04277</name>
</gene>
<protein>
    <submittedName>
        <fullName evidence="1">Uncharacterized protein</fullName>
    </submittedName>
</protein>
<sequence>MAIVEILRARHRQQPDFFSAKSNLHRIPYKISDDVHSNGLIPRPRGSITIGAVPAASLLAVGIRNIAPLSRPLVPPCARSGPMADHPSAAWAKIHKTMSSGGGQYPDFVPQSVQLAVLSKHGFDVYYDGH</sequence>
<dbReference type="Proteomes" id="UP000054567">
    <property type="component" value="Unassembled WGS sequence"/>
</dbReference>
<reference evidence="2" key="2">
    <citation type="journal article" date="2009" name="Genome Res.">
        <title>Comparative genomic analyses of the human fungal pathogens Coccidioides and their relatives.</title>
        <authorList>
            <person name="Sharpton T.J."/>
            <person name="Stajich J.E."/>
            <person name="Rounsley S.D."/>
            <person name="Gardner M.J."/>
            <person name="Wortman J.R."/>
            <person name="Jordar V.S."/>
            <person name="Maiti R."/>
            <person name="Kodira C.D."/>
            <person name="Neafsey D.E."/>
            <person name="Zeng Q."/>
            <person name="Hung C.-Y."/>
            <person name="McMahan C."/>
            <person name="Muszewska A."/>
            <person name="Grynberg M."/>
            <person name="Mandel M.A."/>
            <person name="Kellner E.M."/>
            <person name="Barker B.M."/>
            <person name="Galgiani J.N."/>
            <person name="Orbach M.J."/>
            <person name="Kirkland T.N."/>
            <person name="Cole G.T."/>
            <person name="Henn M.R."/>
            <person name="Birren B.W."/>
            <person name="Taylor J.W."/>
        </authorList>
    </citation>
    <scope>NUCLEOTIDE SEQUENCE [LARGE SCALE GENOMIC DNA]</scope>
    <source>
        <strain evidence="2">RMSCC 3488</strain>
    </source>
</reference>
<evidence type="ECO:0000313" key="1">
    <source>
        <dbReference type="EMBL" id="KMM67944.1"/>
    </source>
</evidence>
<name>A0A0J6FGB9_COCPO</name>
<evidence type="ECO:0000313" key="2">
    <source>
        <dbReference type="Proteomes" id="UP000054567"/>
    </source>
</evidence>